<evidence type="ECO:0000256" key="1">
    <source>
        <dbReference type="SAM" id="MobiDB-lite"/>
    </source>
</evidence>
<protein>
    <submittedName>
        <fullName evidence="3">DUF397 domain-containing protein</fullName>
    </submittedName>
</protein>
<dbReference type="Pfam" id="PF04149">
    <property type="entry name" value="DUF397"/>
    <property type="match status" value="1"/>
</dbReference>
<dbReference type="EMBL" id="JBHTHX010000213">
    <property type="protein sequence ID" value="MFD0884711.1"/>
    <property type="molecule type" value="Genomic_DNA"/>
</dbReference>
<feature type="region of interest" description="Disordered" evidence="1">
    <location>
        <begin position="53"/>
        <end position="101"/>
    </location>
</feature>
<feature type="compositionally biased region" description="Basic and acidic residues" evidence="1">
    <location>
        <begin position="9"/>
        <end position="29"/>
    </location>
</feature>
<proteinExistence type="predicted"/>
<sequence>MNTSSSHPAAREKQKTRTAEDVRASKDPSDPALTFSASEWNVFIDDVKLGTFDFSPTGPSSWTEPHTPRPYPKDDQRPDLHLCTTAEPLQKQPPPPPHGHA</sequence>
<keyword evidence="4" id="KW-1185">Reference proteome</keyword>
<dbReference type="Proteomes" id="UP001597024">
    <property type="component" value="Unassembled WGS sequence"/>
</dbReference>
<reference evidence="4" key="1">
    <citation type="journal article" date="2019" name="Int. J. Syst. Evol. Microbiol.">
        <title>The Global Catalogue of Microorganisms (GCM) 10K type strain sequencing project: providing services to taxonomists for standard genome sequencing and annotation.</title>
        <authorList>
            <consortium name="The Broad Institute Genomics Platform"/>
            <consortium name="The Broad Institute Genome Sequencing Center for Infectious Disease"/>
            <person name="Wu L."/>
            <person name="Ma J."/>
        </authorList>
    </citation>
    <scope>NUCLEOTIDE SEQUENCE [LARGE SCALE GENOMIC DNA]</scope>
    <source>
        <strain evidence="4">CCUG 62974</strain>
    </source>
</reference>
<dbReference type="InterPro" id="IPR007278">
    <property type="entry name" value="DUF397"/>
</dbReference>
<accession>A0ABW3DLE9</accession>
<name>A0ABW3DLE9_9ACTN</name>
<evidence type="ECO:0000259" key="2">
    <source>
        <dbReference type="Pfam" id="PF04149"/>
    </source>
</evidence>
<gene>
    <name evidence="3" type="ORF">ACFQ08_09130</name>
</gene>
<evidence type="ECO:0000313" key="4">
    <source>
        <dbReference type="Proteomes" id="UP001597024"/>
    </source>
</evidence>
<feature type="compositionally biased region" description="Basic and acidic residues" evidence="1">
    <location>
        <begin position="71"/>
        <end position="80"/>
    </location>
</feature>
<evidence type="ECO:0000313" key="3">
    <source>
        <dbReference type="EMBL" id="MFD0884711.1"/>
    </source>
</evidence>
<feature type="compositionally biased region" description="Pro residues" evidence="1">
    <location>
        <begin position="91"/>
        <end position="101"/>
    </location>
</feature>
<comment type="caution">
    <text evidence="3">The sequence shown here is derived from an EMBL/GenBank/DDBJ whole genome shotgun (WGS) entry which is preliminary data.</text>
</comment>
<feature type="region of interest" description="Disordered" evidence="1">
    <location>
        <begin position="1"/>
        <end position="33"/>
    </location>
</feature>
<feature type="domain" description="DUF397" evidence="2">
    <location>
        <begin position="21"/>
        <end position="48"/>
    </location>
</feature>
<organism evidence="3 4">
    <name type="scientific">Streptosporangium algeriense</name>
    <dbReference type="NCBI Taxonomy" id="1682748"/>
    <lineage>
        <taxon>Bacteria</taxon>
        <taxon>Bacillati</taxon>
        <taxon>Actinomycetota</taxon>
        <taxon>Actinomycetes</taxon>
        <taxon>Streptosporangiales</taxon>
        <taxon>Streptosporangiaceae</taxon>
        <taxon>Streptosporangium</taxon>
    </lineage>
</organism>